<evidence type="ECO:0000259" key="1">
    <source>
        <dbReference type="Pfam" id="PF07683"/>
    </source>
</evidence>
<accession>A0A323UI14</accession>
<comment type="caution">
    <text evidence="2">The sequence shown here is derived from an EMBL/GenBank/DDBJ whole genome shotgun (WGS) entry which is preliminary data.</text>
</comment>
<gene>
    <name evidence="2" type="ORF">DNX69_11600</name>
</gene>
<proteinExistence type="predicted"/>
<organism evidence="2 3">
    <name type="scientific">Rhodopseudomonas palustris</name>
    <dbReference type="NCBI Taxonomy" id="1076"/>
    <lineage>
        <taxon>Bacteria</taxon>
        <taxon>Pseudomonadati</taxon>
        <taxon>Pseudomonadota</taxon>
        <taxon>Alphaproteobacteria</taxon>
        <taxon>Hyphomicrobiales</taxon>
        <taxon>Nitrobacteraceae</taxon>
        <taxon>Rhodopseudomonas</taxon>
    </lineage>
</organism>
<dbReference type="InterPro" id="IPR011629">
    <property type="entry name" value="CobW-like_C"/>
</dbReference>
<feature type="domain" description="CobW C-terminal" evidence="1">
    <location>
        <begin position="15"/>
        <end position="59"/>
    </location>
</feature>
<dbReference type="Pfam" id="PF07683">
    <property type="entry name" value="CobW_C"/>
    <property type="match status" value="1"/>
</dbReference>
<evidence type="ECO:0000313" key="2">
    <source>
        <dbReference type="EMBL" id="PZA11753.1"/>
    </source>
</evidence>
<dbReference type="AlphaFoldDB" id="A0A323UI14"/>
<evidence type="ECO:0000313" key="3">
    <source>
        <dbReference type="Proteomes" id="UP000248134"/>
    </source>
</evidence>
<dbReference type="OrthoDB" id="8456860at2"/>
<name>A0A323UI14_RHOPL</name>
<dbReference type="Proteomes" id="UP000248134">
    <property type="component" value="Unassembled WGS sequence"/>
</dbReference>
<sequence>MDPQRLRHRRTAEDVEVARHVLLVRKHWNSTWGDRRQELVFVGGSEMDEQAIRDALDASLHGSAITGVSKAHAKLHDPFPAWGRAA</sequence>
<dbReference type="EMBL" id="QKQS01000016">
    <property type="protein sequence ID" value="PZA11753.1"/>
    <property type="molecule type" value="Genomic_DNA"/>
</dbReference>
<dbReference type="SUPFAM" id="SSF90002">
    <property type="entry name" value="Hypothetical protein YjiA, C-terminal domain"/>
    <property type="match status" value="1"/>
</dbReference>
<protein>
    <recommendedName>
        <fullName evidence="1">CobW C-terminal domain-containing protein</fullName>
    </recommendedName>
</protein>
<reference evidence="2 3" key="1">
    <citation type="submission" date="2018-06" db="EMBL/GenBank/DDBJ databases">
        <title>Draft Whole-Genome Sequence of the purple photosynthetic bacterium Rhodospeudomonas palustris XCP.</title>
        <authorList>
            <person name="Rayyan A."/>
            <person name="Meyer T.E."/>
            <person name="Kyndt J.A."/>
        </authorList>
    </citation>
    <scope>NUCLEOTIDE SEQUENCE [LARGE SCALE GENOMIC DNA]</scope>
    <source>
        <strain evidence="2 3">XCP</strain>
    </source>
</reference>